<evidence type="ECO:0000256" key="3">
    <source>
        <dbReference type="ARBA" id="ARBA00022833"/>
    </source>
</evidence>
<feature type="zinc finger region" description="C3H1-type" evidence="7">
    <location>
        <begin position="205"/>
        <end position="233"/>
    </location>
</feature>
<sequence>MLFDDAELKNLRNQLIAELEPICDADPPVLADYVIALLQHEKPQDELKTFCLDQLGDFLADETEGFVNKLFESFKESQPTPMEEYDNQETISQPQNEESEGSDDDGDRNFKRTRREDSAEENEHKRVKSELENQESSNHSRNRSGYPDESRGKVNMGGSDYQSDRPSTLPSQNSHNFNPSRENYNEWNPSRRGGRGGRGGFGEQRPRRQRCRDYDEKGYCMRGDLCPYDHGVDRIVVDDPVMKRSPFDMPRPPIPGPPLGGPVNMMGPNPSRPPYFMGAKRNQQRPEFNGPRSTPGGSEAYDPERADFNGPNSRAPMGDAAENRVGDVPMSENPWPNTRGRGRGRGGRGRGMGTRYGATSTPHTKTSLVVENIPHEFCTIDKVNEFFKKFGVVTNINLDFHGHKAVVQFSSNSEAYKAYNSPEPIFDNRFVKVYWHKSDSDETVSAPSEPAASNKWTAPAINAESPISPNTPDQTKMAEKAKKHQEHLKMMLEIQKQKEQLVQKQIEQQKLLMEQLSKGKNVSPEARKEILGRLNQIAESIKEALQSATKDPLLKKHVTPSKSVVAEKEKERLDRELDSLNKLNDNEEDPDKSAALRAKVESLKAEAASLGVEIPSTRGRGGFRGRIGHGGWPRRSLKLDNRSKILIKNLPPLSTEELKGTLESYGELEFANLNTEARTAVVQFKTRAGAEQALKSAKTGSLADVELSWDYEAKPVHSIPSQARPAKQSQAPEEGEDAGSNLQDPYEEEDEEDVERSWKR</sequence>
<feature type="region of interest" description="Disordered" evidence="8">
    <location>
        <begin position="76"/>
        <end position="215"/>
    </location>
</feature>
<dbReference type="SMART" id="SM00356">
    <property type="entry name" value="ZnF_C3H1"/>
    <property type="match status" value="1"/>
</dbReference>
<dbReference type="PROSITE" id="PS50102">
    <property type="entry name" value="RRM"/>
    <property type="match status" value="2"/>
</dbReference>
<feature type="compositionally biased region" description="Acidic residues" evidence="8">
    <location>
        <begin position="97"/>
        <end position="106"/>
    </location>
</feature>
<evidence type="ECO:0000256" key="4">
    <source>
        <dbReference type="ARBA" id="ARBA00022884"/>
    </source>
</evidence>
<evidence type="ECO:0000259" key="9">
    <source>
        <dbReference type="PROSITE" id="PS50102"/>
    </source>
</evidence>
<feature type="compositionally biased region" description="Polar residues" evidence="8">
    <location>
        <begin position="160"/>
        <end position="188"/>
    </location>
</feature>
<keyword evidence="4 6" id="KW-0694">RNA-binding</keyword>
<dbReference type="SMART" id="SM00360">
    <property type="entry name" value="RRM"/>
    <property type="match status" value="2"/>
</dbReference>
<evidence type="ECO:0000313" key="12">
    <source>
        <dbReference type="Proteomes" id="UP001479436"/>
    </source>
</evidence>
<gene>
    <name evidence="11" type="ORF">K7432_011827</name>
</gene>
<dbReference type="PROSITE" id="PS50103">
    <property type="entry name" value="ZF_C3H1"/>
    <property type="match status" value="1"/>
</dbReference>
<dbReference type="Pfam" id="PF01480">
    <property type="entry name" value="PWI"/>
    <property type="match status" value="1"/>
</dbReference>
<keyword evidence="12" id="KW-1185">Reference proteome</keyword>
<keyword evidence="2 7" id="KW-0863">Zinc-finger</keyword>
<dbReference type="PANTHER" id="PTHR14398">
    <property type="entry name" value="RNA RECOGNITION RRM/RNP DOMAIN"/>
    <property type="match status" value="1"/>
</dbReference>
<organism evidence="11 12">
    <name type="scientific">Basidiobolus ranarum</name>
    <dbReference type="NCBI Taxonomy" id="34480"/>
    <lineage>
        <taxon>Eukaryota</taxon>
        <taxon>Fungi</taxon>
        <taxon>Fungi incertae sedis</taxon>
        <taxon>Zoopagomycota</taxon>
        <taxon>Entomophthoromycotina</taxon>
        <taxon>Basidiobolomycetes</taxon>
        <taxon>Basidiobolales</taxon>
        <taxon>Basidiobolaceae</taxon>
        <taxon>Basidiobolus</taxon>
    </lineage>
</organism>
<dbReference type="PANTHER" id="PTHR14398:SF0">
    <property type="entry name" value="ZINC FINGER PROTEIN SWM"/>
    <property type="match status" value="1"/>
</dbReference>
<evidence type="ECO:0000256" key="5">
    <source>
        <dbReference type="ARBA" id="ARBA00043866"/>
    </source>
</evidence>
<dbReference type="InterPro" id="IPR012677">
    <property type="entry name" value="Nucleotide-bd_a/b_plait_sf"/>
</dbReference>
<feature type="domain" description="RRM" evidence="9">
    <location>
        <begin position="366"/>
        <end position="438"/>
    </location>
</feature>
<feature type="compositionally biased region" description="Acidic residues" evidence="8">
    <location>
        <begin position="745"/>
        <end position="754"/>
    </location>
</feature>
<evidence type="ECO:0000256" key="7">
    <source>
        <dbReference type="PROSITE-ProRule" id="PRU00723"/>
    </source>
</evidence>
<dbReference type="Proteomes" id="UP001479436">
    <property type="component" value="Unassembled WGS sequence"/>
</dbReference>
<evidence type="ECO:0000256" key="8">
    <source>
        <dbReference type="SAM" id="MobiDB-lite"/>
    </source>
</evidence>
<dbReference type="InterPro" id="IPR036855">
    <property type="entry name" value="Znf_CCCH_sf"/>
</dbReference>
<dbReference type="Gene3D" id="3.30.70.330">
    <property type="match status" value="2"/>
</dbReference>
<evidence type="ECO:0000313" key="11">
    <source>
        <dbReference type="EMBL" id="KAK9701193.1"/>
    </source>
</evidence>
<evidence type="ECO:0000256" key="1">
    <source>
        <dbReference type="ARBA" id="ARBA00022723"/>
    </source>
</evidence>
<evidence type="ECO:0000256" key="2">
    <source>
        <dbReference type="ARBA" id="ARBA00022771"/>
    </source>
</evidence>
<dbReference type="InterPro" id="IPR000504">
    <property type="entry name" value="RRM_dom"/>
</dbReference>
<reference evidence="11 12" key="1">
    <citation type="submission" date="2023-04" db="EMBL/GenBank/DDBJ databases">
        <title>Genome of Basidiobolus ranarum AG-B5.</title>
        <authorList>
            <person name="Stajich J.E."/>
            <person name="Carter-House D."/>
            <person name="Gryganskyi A."/>
        </authorList>
    </citation>
    <scope>NUCLEOTIDE SEQUENCE [LARGE SCALE GENOMIC DNA]</scope>
    <source>
        <strain evidence="11 12">AG-B5</strain>
    </source>
</reference>
<feature type="region of interest" description="Disordered" evidence="8">
    <location>
        <begin position="716"/>
        <end position="760"/>
    </location>
</feature>
<feature type="domain" description="C3H1-type" evidence="10">
    <location>
        <begin position="205"/>
        <end position="233"/>
    </location>
</feature>
<accession>A0ABR2VTD5</accession>
<protein>
    <recommendedName>
        <fullName evidence="13">RNA-binding protein 26</fullName>
    </recommendedName>
</protein>
<dbReference type="SUPFAM" id="SSF54928">
    <property type="entry name" value="RNA-binding domain, RBD"/>
    <property type="match status" value="1"/>
</dbReference>
<dbReference type="Pfam" id="PF00642">
    <property type="entry name" value="zf-CCCH"/>
    <property type="match status" value="1"/>
</dbReference>
<dbReference type="EMBL" id="JASJQH010007837">
    <property type="protein sequence ID" value="KAK9701193.1"/>
    <property type="molecule type" value="Genomic_DNA"/>
</dbReference>
<keyword evidence="1 7" id="KW-0479">Metal-binding</keyword>
<dbReference type="SUPFAM" id="SSF90229">
    <property type="entry name" value="CCCH zinc finger"/>
    <property type="match status" value="1"/>
</dbReference>
<evidence type="ECO:0000256" key="6">
    <source>
        <dbReference type="PROSITE-ProRule" id="PRU00176"/>
    </source>
</evidence>
<dbReference type="InterPro" id="IPR045137">
    <property type="entry name" value="RBM26/27"/>
</dbReference>
<comment type="function">
    <text evidence="5">May be involved in the turnover of nuclear polyadenylated (pA+) RNA.</text>
</comment>
<name>A0ABR2VTD5_9FUNG</name>
<feature type="compositionally biased region" description="Basic and acidic residues" evidence="8">
    <location>
        <begin position="107"/>
        <end position="131"/>
    </location>
</feature>
<proteinExistence type="predicted"/>
<dbReference type="InterPro" id="IPR000571">
    <property type="entry name" value="Znf_CCCH"/>
</dbReference>
<keyword evidence="3 7" id="KW-0862">Zinc</keyword>
<dbReference type="InterPro" id="IPR035979">
    <property type="entry name" value="RBD_domain_sf"/>
</dbReference>
<dbReference type="InterPro" id="IPR002483">
    <property type="entry name" value="PWI_dom"/>
</dbReference>
<feature type="domain" description="RRM" evidence="9">
    <location>
        <begin position="643"/>
        <end position="723"/>
    </location>
</feature>
<dbReference type="CDD" id="cd12257">
    <property type="entry name" value="RRM1_RBM26_like"/>
    <property type="match status" value="1"/>
</dbReference>
<feature type="region of interest" description="Disordered" evidence="8">
    <location>
        <begin position="281"/>
        <end position="362"/>
    </location>
</feature>
<evidence type="ECO:0000259" key="10">
    <source>
        <dbReference type="PROSITE" id="PS50103"/>
    </source>
</evidence>
<evidence type="ECO:0008006" key="13">
    <source>
        <dbReference type="Google" id="ProtNLM"/>
    </source>
</evidence>
<comment type="caution">
    <text evidence="11">The sequence shown here is derived from an EMBL/GenBank/DDBJ whole genome shotgun (WGS) entry which is preliminary data.</text>
</comment>
<dbReference type="CDD" id="cd00590">
    <property type="entry name" value="RRM_SF"/>
    <property type="match status" value="1"/>
</dbReference>